<dbReference type="RefSeq" id="WP_048661445.1">
    <property type="nucleotide sequence ID" value="NZ_AP025479.1"/>
</dbReference>
<evidence type="ECO:0000256" key="1">
    <source>
        <dbReference type="ARBA" id="ARBA00004429"/>
    </source>
</evidence>
<evidence type="ECO:0000256" key="5">
    <source>
        <dbReference type="PROSITE-ProRule" id="PRU00284"/>
    </source>
</evidence>
<gene>
    <name evidence="11" type="ORF">VCR4J5_1580015</name>
    <name evidence="10" type="ORF">VCR5J5_1550015</name>
</gene>
<keyword evidence="12" id="KW-1185">Reference proteome</keyword>
<keyword evidence="6" id="KW-0472">Membrane</keyword>
<keyword evidence="6" id="KW-1133">Transmembrane helix</keyword>
<reference evidence="13" key="1">
    <citation type="submission" date="2014-06" db="EMBL/GenBank/DDBJ databases">
        <authorList>
            <person name="Le Roux Frederique"/>
        </authorList>
    </citation>
    <scope>NUCLEOTIDE SEQUENCE [LARGE SCALE GENOMIC DNA]</scope>
    <source>
        <strain evidence="13">J5-5</strain>
    </source>
</reference>
<dbReference type="SMART" id="SM00304">
    <property type="entry name" value="HAMP"/>
    <property type="match status" value="1"/>
</dbReference>
<dbReference type="PANTHER" id="PTHR32089">
    <property type="entry name" value="METHYL-ACCEPTING CHEMOTAXIS PROTEIN MCPB"/>
    <property type="match status" value="1"/>
</dbReference>
<dbReference type="Pfam" id="PF12729">
    <property type="entry name" value="4HB_MCP_1"/>
    <property type="match status" value="1"/>
</dbReference>
<dbReference type="InterPro" id="IPR003660">
    <property type="entry name" value="HAMP_dom"/>
</dbReference>
<dbReference type="Proteomes" id="UP000049495">
    <property type="component" value="Unassembled WGS sequence"/>
</dbReference>
<feature type="transmembrane region" description="Helical" evidence="6">
    <location>
        <begin position="12"/>
        <end position="37"/>
    </location>
</feature>
<evidence type="ECO:0000313" key="11">
    <source>
        <dbReference type="EMBL" id="CDT17605.1"/>
    </source>
</evidence>
<keyword evidence="6" id="KW-0812">Transmembrane</keyword>
<keyword evidence="2" id="KW-0997">Cell inner membrane</keyword>
<organism evidence="10 13">
    <name type="scientific">Vibrio crassostreae</name>
    <dbReference type="NCBI Taxonomy" id="246167"/>
    <lineage>
        <taxon>Bacteria</taxon>
        <taxon>Pseudomonadati</taxon>
        <taxon>Pseudomonadota</taxon>
        <taxon>Gammaproteobacteria</taxon>
        <taxon>Vibrionales</taxon>
        <taxon>Vibrionaceae</taxon>
        <taxon>Vibrio</taxon>
    </lineage>
</organism>
<dbReference type="GO" id="GO:0006935">
    <property type="term" value="P:chemotaxis"/>
    <property type="evidence" value="ECO:0007669"/>
    <property type="project" value="InterPro"/>
</dbReference>
<protein>
    <submittedName>
        <fullName evidence="10">Methyl-accepting chemotaxis protein</fullName>
    </submittedName>
</protein>
<evidence type="ECO:0000256" key="3">
    <source>
        <dbReference type="ARBA" id="ARBA00023224"/>
    </source>
</evidence>
<dbReference type="GO" id="GO:0005886">
    <property type="term" value="C:plasma membrane"/>
    <property type="evidence" value="ECO:0007669"/>
    <property type="project" value="UniProtKB-SubCell"/>
</dbReference>
<evidence type="ECO:0000256" key="2">
    <source>
        <dbReference type="ARBA" id="ARBA00022519"/>
    </source>
</evidence>
<dbReference type="PROSITE" id="PS50192">
    <property type="entry name" value="T_SNARE"/>
    <property type="match status" value="1"/>
</dbReference>
<dbReference type="PROSITE" id="PS50111">
    <property type="entry name" value="CHEMOTAXIS_TRANSDUC_2"/>
    <property type="match status" value="1"/>
</dbReference>
<dbReference type="PANTHER" id="PTHR32089:SF120">
    <property type="entry name" value="METHYL-ACCEPTING CHEMOTAXIS PROTEIN TLPQ"/>
    <property type="match status" value="1"/>
</dbReference>
<dbReference type="GeneID" id="93903609"/>
<comment type="caution">
    <text evidence="10">The sequence shown here is derived from an EMBL/GenBank/DDBJ whole genome shotgun (WGS) entry which is preliminary data.</text>
</comment>
<dbReference type="Pfam" id="PF00672">
    <property type="entry name" value="HAMP"/>
    <property type="match status" value="1"/>
</dbReference>
<dbReference type="SMART" id="SM00283">
    <property type="entry name" value="MA"/>
    <property type="match status" value="1"/>
</dbReference>
<feature type="domain" description="T-SNARE coiled-coil homology" evidence="8">
    <location>
        <begin position="261"/>
        <end position="323"/>
    </location>
</feature>
<comment type="subcellular location">
    <subcellularLocation>
        <location evidence="1">Cell inner membrane</location>
        <topology evidence="1">Multi-pass membrane protein</topology>
    </subcellularLocation>
</comment>
<dbReference type="FunFam" id="1.10.287.950:FF:000001">
    <property type="entry name" value="Methyl-accepting chemotaxis sensory transducer"/>
    <property type="match status" value="1"/>
</dbReference>
<dbReference type="Pfam" id="PF00015">
    <property type="entry name" value="MCPsignal"/>
    <property type="match status" value="1"/>
</dbReference>
<dbReference type="SUPFAM" id="SSF58104">
    <property type="entry name" value="Methyl-accepting chemotaxis protein (MCP) signaling domain"/>
    <property type="match status" value="1"/>
</dbReference>
<dbReference type="AlphaFoldDB" id="A0A4R3PBI4"/>
<keyword evidence="3 5" id="KW-0807">Transducer</keyword>
<dbReference type="InterPro" id="IPR004089">
    <property type="entry name" value="MCPsignal_dom"/>
</dbReference>
<dbReference type="OrthoDB" id="7054443at2"/>
<evidence type="ECO:0000259" key="9">
    <source>
        <dbReference type="PROSITE" id="PS50885"/>
    </source>
</evidence>
<dbReference type="EMBL" id="CCJV01000063">
    <property type="protein sequence ID" value="CDT16229.1"/>
    <property type="molecule type" value="Genomic_DNA"/>
</dbReference>
<dbReference type="EMBL" id="CCJX01000066">
    <property type="protein sequence ID" value="CDT17605.1"/>
    <property type="molecule type" value="Genomic_DNA"/>
</dbReference>
<dbReference type="InterPro" id="IPR000727">
    <property type="entry name" value="T_SNARE_dom"/>
</dbReference>
<evidence type="ECO:0000256" key="4">
    <source>
        <dbReference type="ARBA" id="ARBA00029447"/>
    </source>
</evidence>
<dbReference type="PROSITE" id="PS50885">
    <property type="entry name" value="HAMP"/>
    <property type="match status" value="1"/>
</dbReference>
<evidence type="ECO:0000256" key="6">
    <source>
        <dbReference type="SAM" id="Phobius"/>
    </source>
</evidence>
<reference evidence="10 12" key="2">
    <citation type="submission" date="2014-06" db="EMBL/GenBank/DDBJ databases">
        <authorList>
            <person name="Le Roux F."/>
        </authorList>
    </citation>
    <scope>NUCLEOTIDE SEQUENCE</scope>
    <source>
        <strain evidence="11 12">J5-4</strain>
        <strain evidence="10">J5-5</strain>
    </source>
</reference>
<keyword evidence="2" id="KW-1003">Cell membrane</keyword>
<evidence type="ECO:0000313" key="13">
    <source>
        <dbReference type="Proteomes" id="UP000049495"/>
    </source>
</evidence>
<dbReference type="PRINTS" id="PR00260">
    <property type="entry name" value="CHEMTRNSDUCR"/>
</dbReference>
<dbReference type="InterPro" id="IPR024478">
    <property type="entry name" value="HlyB_4HB_MCP"/>
</dbReference>
<dbReference type="CDD" id="cd06225">
    <property type="entry name" value="HAMP"/>
    <property type="match status" value="1"/>
</dbReference>
<sequence length="542" mass="59614">MIFKNLSVVKKIWGSYFVVFVVFGFVSAILVNGMLTLNNKISILTDKSLPSIEVLKDIEIDITKVRKNEFSLLANSNHQKIGEWVEGLEKKRLDVQKGISDFEELDLNQREKKSFKKFKDYWFKYINETKNYNDLLKKGNIDSANKIILSSYDTYLKAFTSLEKTLLLNKEAVHSVHGEVVIAGTFTKYSAGIGAILILVMMGGASLLLSRSICRPVNYALNLTKKIANGELNNDIDENILSNDELGTLLRELAGMQRNLHSLVSEIDESVVQLSSVVEEVSIIASQTASEMQGQQNELSSVASAMTEMQAAVKEVAQNTEVGAASSYSATTLSKQGTATLHKTIAVIEKVSNTIQESEELSQELEINSNNINIVVDVIRGIAEQTNLLALNAAIEAARAGEQGRGFAVVADEVRSLAQRTQDSTSQIIETVSQLQEKTVKMTQSSQSCQRGIADCIEQVNIAENQITEIEHSIDNISQMSTQIATSCSEQDSVSEELSRSVECINSSSKEITQGSSQTATACQQINSLVQNLKLRVDSFQI</sequence>
<evidence type="ECO:0000259" key="7">
    <source>
        <dbReference type="PROSITE" id="PS50111"/>
    </source>
</evidence>
<dbReference type="Proteomes" id="UP000049077">
    <property type="component" value="Unassembled WGS sequence"/>
</dbReference>
<dbReference type="GO" id="GO:0007165">
    <property type="term" value="P:signal transduction"/>
    <property type="evidence" value="ECO:0007669"/>
    <property type="project" value="UniProtKB-KW"/>
</dbReference>
<evidence type="ECO:0000313" key="12">
    <source>
        <dbReference type="Proteomes" id="UP000049077"/>
    </source>
</evidence>
<evidence type="ECO:0000313" key="10">
    <source>
        <dbReference type="EMBL" id="CDT16229.1"/>
    </source>
</evidence>
<dbReference type="Gene3D" id="1.10.287.950">
    <property type="entry name" value="Methyl-accepting chemotaxis protein"/>
    <property type="match status" value="1"/>
</dbReference>
<feature type="domain" description="Methyl-accepting transducer" evidence="7">
    <location>
        <begin position="270"/>
        <end position="506"/>
    </location>
</feature>
<dbReference type="CDD" id="cd11386">
    <property type="entry name" value="MCP_signal"/>
    <property type="match status" value="1"/>
</dbReference>
<evidence type="ECO:0000259" key="8">
    <source>
        <dbReference type="PROSITE" id="PS50192"/>
    </source>
</evidence>
<feature type="domain" description="HAMP" evidence="9">
    <location>
        <begin position="211"/>
        <end position="265"/>
    </location>
</feature>
<name>A0A4R3PBI4_9VIBR</name>
<accession>A0A4R3PBI4</accession>
<dbReference type="InterPro" id="IPR004090">
    <property type="entry name" value="Chemotax_Me-accpt_rcpt"/>
</dbReference>
<comment type="similarity">
    <text evidence="4">Belongs to the methyl-accepting chemotaxis (MCP) protein family.</text>
</comment>
<dbReference type="GO" id="GO:0004888">
    <property type="term" value="F:transmembrane signaling receptor activity"/>
    <property type="evidence" value="ECO:0007669"/>
    <property type="project" value="InterPro"/>
</dbReference>
<proteinExistence type="inferred from homology"/>